<keyword evidence="2" id="KW-1185">Reference proteome</keyword>
<evidence type="ECO:0000313" key="1">
    <source>
        <dbReference type="EMBL" id="GBN60228.1"/>
    </source>
</evidence>
<protein>
    <submittedName>
        <fullName evidence="1">Uncharacterized protein</fullName>
    </submittedName>
</protein>
<name>A0A4Y2Q7T4_ARAVE</name>
<organism evidence="1 2">
    <name type="scientific">Araneus ventricosus</name>
    <name type="common">Orbweaver spider</name>
    <name type="synonym">Epeira ventricosa</name>
    <dbReference type="NCBI Taxonomy" id="182803"/>
    <lineage>
        <taxon>Eukaryota</taxon>
        <taxon>Metazoa</taxon>
        <taxon>Ecdysozoa</taxon>
        <taxon>Arthropoda</taxon>
        <taxon>Chelicerata</taxon>
        <taxon>Arachnida</taxon>
        <taxon>Araneae</taxon>
        <taxon>Araneomorphae</taxon>
        <taxon>Entelegynae</taxon>
        <taxon>Araneoidea</taxon>
        <taxon>Araneidae</taxon>
        <taxon>Araneus</taxon>
    </lineage>
</organism>
<comment type="caution">
    <text evidence="1">The sequence shown here is derived from an EMBL/GenBank/DDBJ whole genome shotgun (WGS) entry which is preliminary data.</text>
</comment>
<sequence>MHLISWQFCQTQGKEMCNLCGEQMAVLSDTRERDVYSLWRTDDSFVRHKGKICVFPVENTWQFCQTQGKEMCIPCGEQMSVLSDTRERDVYSLWRTDGSFVRHKGKRCVFPLENRGRRLSDNRSFADCHTG</sequence>
<proteinExistence type="predicted"/>
<accession>A0A4Y2Q7T4</accession>
<dbReference type="EMBL" id="BGPR01013336">
    <property type="protein sequence ID" value="GBN60228.1"/>
    <property type="molecule type" value="Genomic_DNA"/>
</dbReference>
<dbReference type="Proteomes" id="UP000499080">
    <property type="component" value="Unassembled WGS sequence"/>
</dbReference>
<dbReference type="AlphaFoldDB" id="A0A4Y2Q7T4"/>
<gene>
    <name evidence="1" type="ORF">AVEN_99959_1</name>
</gene>
<reference evidence="1 2" key="1">
    <citation type="journal article" date="2019" name="Sci. Rep.">
        <title>Orb-weaving spider Araneus ventricosus genome elucidates the spidroin gene catalogue.</title>
        <authorList>
            <person name="Kono N."/>
            <person name="Nakamura H."/>
            <person name="Ohtoshi R."/>
            <person name="Moran D.A.P."/>
            <person name="Shinohara A."/>
            <person name="Yoshida Y."/>
            <person name="Fujiwara M."/>
            <person name="Mori M."/>
            <person name="Tomita M."/>
            <person name="Arakawa K."/>
        </authorList>
    </citation>
    <scope>NUCLEOTIDE SEQUENCE [LARGE SCALE GENOMIC DNA]</scope>
</reference>
<evidence type="ECO:0000313" key="2">
    <source>
        <dbReference type="Proteomes" id="UP000499080"/>
    </source>
</evidence>